<name>A0A6J7PLY1_9ZZZZ</name>
<sequence length="250" mass="26972">MTCCTSGQGSLTDGRVTHADHLLDAADQVLRHRHRVAEDVARDAVPRLVEHEAPGEQPELVAAVHRQEAAAVVGDFAECTACDELARMDDERRPQVVVSDAGWHTSCLGEGVGLNRLLRLAADRLLAEDRLARSGRRLDHRQVHHVGGGHPHGIDIIGRCRLAPVISRAGEPEIIGGPVATARIGISAHREHRVEVAVREQRRNPEGRPAVRLAHPPEAENGDTDLLLHGWAFPAAGTLPVADVIGHRGS</sequence>
<organism evidence="2">
    <name type="scientific">freshwater metagenome</name>
    <dbReference type="NCBI Taxonomy" id="449393"/>
    <lineage>
        <taxon>unclassified sequences</taxon>
        <taxon>metagenomes</taxon>
        <taxon>ecological metagenomes</taxon>
    </lineage>
</organism>
<evidence type="ECO:0000313" key="2">
    <source>
        <dbReference type="EMBL" id="CAB5006426.1"/>
    </source>
</evidence>
<dbReference type="AlphaFoldDB" id="A0A6J7PLY1"/>
<proteinExistence type="predicted"/>
<dbReference type="EMBL" id="CAFBPD010000098">
    <property type="protein sequence ID" value="CAB5006426.1"/>
    <property type="molecule type" value="Genomic_DNA"/>
</dbReference>
<protein>
    <submittedName>
        <fullName evidence="2">Unannotated protein</fullName>
    </submittedName>
</protein>
<reference evidence="2" key="1">
    <citation type="submission" date="2020-05" db="EMBL/GenBank/DDBJ databases">
        <authorList>
            <person name="Chiriac C."/>
            <person name="Salcher M."/>
            <person name="Ghai R."/>
            <person name="Kavagutti S V."/>
        </authorList>
    </citation>
    <scope>NUCLEOTIDE SEQUENCE</scope>
</reference>
<accession>A0A6J7PLY1</accession>
<evidence type="ECO:0000256" key="1">
    <source>
        <dbReference type="SAM" id="MobiDB-lite"/>
    </source>
</evidence>
<gene>
    <name evidence="2" type="ORF">UFOPK4061_00654</name>
</gene>
<feature type="region of interest" description="Disordered" evidence="1">
    <location>
        <begin position="200"/>
        <end position="219"/>
    </location>
</feature>